<dbReference type="EMBL" id="BARS01007052">
    <property type="protein sequence ID" value="GAF77586.1"/>
    <property type="molecule type" value="Genomic_DNA"/>
</dbReference>
<gene>
    <name evidence="1" type="ORF">S01H1_13652</name>
</gene>
<proteinExistence type="predicted"/>
<dbReference type="AlphaFoldDB" id="X0SR23"/>
<protein>
    <submittedName>
        <fullName evidence="1">Uncharacterized protein</fullName>
    </submittedName>
</protein>
<comment type="caution">
    <text evidence="1">The sequence shown here is derived from an EMBL/GenBank/DDBJ whole genome shotgun (WGS) entry which is preliminary data.</text>
</comment>
<evidence type="ECO:0000313" key="1">
    <source>
        <dbReference type="EMBL" id="GAF77586.1"/>
    </source>
</evidence>
<name>X0SR23_9ZZZZ</name>
<sequence>MDDKVLEAFSFGRIQECKNIKSKLDEHGISWEEFVEWIDDKVKRIKPKPKVGTSPNLRQILKRACPECSAYVRIGTVNNHPATMVGEDWKTQWWCGCGWVEYSLLEIHDEVKQYLVEA</sequence>
<reference evidence="1" key="1">
    <citation type="journal article" date="2014" name="Front. Microbiol.">
        <title>High frequency of phylogenetically diverse reductive dehalogenase-homologous genes in deep subseafloor sedimentary metagenomes.</title>
        <authorList>
            <person name="Kawai M."/>
            <person name="Futagami T."/>
            <person name="Toyoda A."/>
            <person name="Takaki Y."/>
            <person name="Nishi S."/>
            <person name="Hori S."/>
            <person name="Arai W."/>
            <person name="Tsubouchi T."/>
            <person name="Morono Y."/>
            <person name="Uchiyama I."/>
            <person name="Ito T."/>
            <person name="Fujiyama A."/>
            <person name="Inagaki F."/>
            <person name="Takami H."/>
        </authorList>
    </citation>
    <scope>NUCLEOTIDE SEQUENCE</scope>
    <source>
        <strain evidence="1">Expedition CK06-06</strain>
    </source>
</reference>
<accession>X0SR23</accession>
<organism evidence="1">
    <name type="scientific">marine sediment metagenome</name>
    <dbReference type="NCBI Taxonomy" id="412755"/>
    <lineage>
        <taxon>unclassified sequences</taxon>
        <taxon>metagenomes</taxon>
        <taxon>ecological metagenomes</taxon>
    </lineage>
</organism>